<dbReference type="Proteomes" id="UP000824175">
    <property type="component" value="Unassembled WGS sequence"/>
</dbReference>
<accession>A0A9D1L0S4</accession>
<proteinExistence type="inferred from homology"/>
<dbReference type="SUPFAM" id="SSF53335">
    <property type="entry name" value="S-adenosyl-L-methionine-dependent methyltransferases"/>
    <property type="match status" value="1"/>
</dbReference>
<dbReference type="Gene3D" id="2.40.50.140">
    <property type="entry name" value="Nucleic acid-binding proteins"/>
    <property type="match status" value="1"/>
</dbReference>
<evidence type="ECO:0000256" key="4">
    <source>
        <dbReference type="PROSITE-ProRule" id="PRU01024"/>
    </source>
</evidence>
<gene>
    <name evidence="6" type="ORF">IAD15_04755</name>
</gene>
<keyword evidence="3 4" id="KW-0949">S-adenosyl-L-methionine</keyword>
<protein>
    <submittedName>
        <fullName evidence="6">Class I SAM-dependent RNA methyltransferase</fullName>
    </submittedName>
</protein>
<dbReference type="Pfam" id="PF01938">
    <property type="entry name" value="TRAM"/>
    <property type="match status" value="1"/>
</dbReference>
<dbReference type="Gene3D" id="2.40.50.1070">
    <property type="match status" value="1"/>
</dbReference>
<keyword evidence="1 4" id="KW-0489">Methyltransferase</keyword>
<evidence type="ECO:0000256" key="3">
    <source>
        <dbReference type="ARBA" id="ARBA00022691"/>
    </source>
</evidence>
<dbReference type="PROSITE" id="PS50926">
    <property type="entry name" value="TRAM"/>
    <property type="match status" value="1"/>
</dbReference>
<evidence type="ECO:0000313" key="6">
    <source>
        <dbReference type="EMBL" id="HIU13361.1"/>
    </source>
</evidence>
<reference evidence="6" key="2">
    <citation type="journal article" date="2021" name="PeerJ">
        <title>Extensive microbial diversity within the chicken gut microbiome revealed by metagenomics and culture.</title>
        <authorList>
            <person name="Gilroy R."/>
            <person name="Ravi A."/>
            <person name="Getino M."/>
            <person name="Pursley I."/>
            <person name="Horton D.L."/>
            <person name="Alikhan N.F."/>
            <person name="Baker D."/>
            <person name="Gharbi K."/>
            <person name="Hall N."/>
            <person name="Watson M."/>
            <person name="Adriaenssens E.M."/>
            <person name="Foster-Nyarko E."/>
            <person name="Jarju S."/>
            <person name="Secka A."/>
            <person name="Antonio M."/>
            <person name="Oren A."/>
            <person name="Chaudhuri R.R."/>
            <person name="La Ragione R."/>
            <person name="Hildebrand F."/>
            <person name="Pallen M.J."/>
        </authorList>
    </citation>
    <scope>NUCLEOTIDE SEQUENCE</scope>
    <source>
        <strain evidence="6">CHK195-11698</strain>
    </source>
</reference>
<dbReference type="PROSITE" id="PS51687">
    <property type="entry name" value="SAM_MT_RNA_M5U"/>
    <property type="match status" value="1"/>
</dbReference>
<dbReference type="GO" id="GO:0070041">
    <property type="term" value="F:rRNA (uridine-C5-)-methyltransferase activity"/>
    <property type="evidence" value="ECO:0007669"/>
    <property type="project" value="TreeGrafter"/>
</dbReference>
<dbReference type="AlphaFoldDB" id="A0A9D1L0S4"/>
<dbReference type="GO" id="GO:0070475">
    <property type="term" value="P:rRNA base methylation"/>
    <property type="evidence" value="ECO:0007669"/>
    <property type="project" value="TreeGrafter"/>
</dbReference>
<sequence length="441" mass="50398">MVRKTVTAEIKKLGINGEGIAYLDKKITFVQGALPREVVEIEIVRDEPTYKIGELVKVVSRSKDRVRPKCYQQGKCLGCPLMIMDYQAQLTSKHQLVKDTLNKYIGKENVRVPIEPVKASSQRLAVRNIVRLPIIKFDDRVVFGIYQRESKYLSLMSRCPMQSKRINSCLTELESLFSELHLHAYDELKRKGLRFLTVREFDAGLQLIFVTGEDRIPDRALEAMSRIEGVISIYVCVNTSKKQDFEAGKYEKKFGKATIEQYFMQKTFTISPKDDFPVYRQHAVRVAKEIADMIPEDTLSILEVNSGIGLYSLGLDERYVIKGIDERKGDIVDAMNNVRLMGRMNVNYESGKMDILFPTLCKARHFDLVMVHVREAKYDPHFISNLRLSTTRHILLFGDHLSTMAKMAGELKENYRLAKIVNLDGAPNGSTLTTIMRLDLA</sequence>
<organism evidence="6 7">
    <name type="scientific">Candidatus Fimiplasma intestinipullorum</name>
    <dbReference type="NCBI Taxonomy" id="2840825"/>
    <lineage>
        <taxon>Bacteria</taxon>
        <taxon>Bacillati</taxon>
        <taxon>Bacillota</taxon>
        <taxon>Clostridia</taxon>
        <taxon>Eubacteriales</taxon>
        <taxon>Candidatus Fimiplasma</taxon>
    </lineage>
</organism>
<keyword evidence="2 4" id="KW-0808">Transferase</keyword>
<feature type="binding site" evidence="4">
    <location>
        <position position="325"/>
    </location>
    <ligand>
        <name>S-adenosyl-L-methionine</name>
        <dbReference type="ChEBI" id="CHEBI:59789"/>
    </ligand>
</feature>
<comment type="caution">
    <text evidence="6">The sequence shown here is derived from an EMBL/GenBank/DDBJ whole genome shotgun (WGS) entry which is preliminary data.</text>
</comment>
<reference evidence="6" key="1">
    <citation type="submission" date="2020-10" db="EMBL/GenBank/DDBJ databases">
        <authorList>
            <person name="Gilroy R."/>
        </authorList>
    </citation>
    <scope>NUCLEOTIDE SEQUENCE</scope>
    <source>
        <strain evidence="6">CHK195-11698</strain>
    </source>
</reference>
<dbReference type="EMBL" id="DVMJ01000040">
    <property type="protein sequence ID" value="HIU13361.1"/>
    <property type="molecule type" value="Genomic_DNA"/>
</dbReference>
<evidence type="ECO:0000256" key="2">
    <source>
        <dbReference type="ARBA" id="ARBA00022679"/>
    </source>
</evidence>
<dbReference type="SUPFAM" id="SSF50249">
    <property type="entry name" value="Nucleic acid-binding proteins"/>
    <property type="match status" value="1"/>
</dbReference>
<dbReference type="PANTHER" id="PTHR11061:SF30">
    <property type="entry name" value="TRNA (URACIL(54)-C(5))-METHYLTRANSFERASE"/>
    <property type="match status" value="1"/>
</dbReference>
<dbReference type="InterPro" id="IPR029063">
    <property type="entry name" value="SAM-dependent_MTases_sf"/>
</dbReference>
<dbReference type="Gene3D" id="3.40.50.150">
    <property type="entry name" value="Vaccinia Virus protein VP39"/>
    <property type="match status" value="1"/>
</dbReference>
<evidence type="ECO:0000259" key="5">
    <source>
        <dbReference type="PROSITE" id="PS50926"/>
    </source>
</evidence>
<dbReference type="InterPro" id="IPR010280">
    <property type="entry name" value="U5_MeTrfase_fam"/>
</dbReference>
<evidence type="ECO:0000313" key="7">
    <source>
        <dbReference type="Proteomes" id="UP000824175"/>
    </source>
</evidence>
<evidence type="ECO:0000256" key="1">
    <source>
        <dbReference type="ARBA" id="ARBA00022603"/>
    </source>
</evidence>
<comment type="caution">
    <text evidence="4">Lacks conserved residue(s) required for the propagation of feature annotation.</text>
</comment>
<comment type="similarity">
    <text evidence="4">Belongs to the class I-like SAM-binding methyltransferase superfamily. RNA M5U methyltransferase family.</text>
</comment>
<dbReference type="PANTHER" id="PTHR11061">
    <property type="entry name" value="RNA M5U METHYLTRANSFERASE"/>
    <property type="match status" value="1"/>
</dbReference>
<dbReference type="InterPro" id="IPR002792">
    <property type="entry name" value="TRAM_dom"/>
</dbReference>
<name>A0A9D1L0S4_9FIRM</name>
<feature type="domain" description="TRAM" evidence="5">
    <location>
        <begin position="1"/>
        <end position="57"/>
    </location>
</feature>
<dbReference type="InterPro" id="IPR012340">
    <property type="entry name" value="NA-bd_OB-fold"/>
</dbReference>